<evidence type="ECO:0000256" key="2">
    <source>
        <dbReference type="ARBA" id="ARBA00023015"/>
    </source>
</evidence>
<evidence type="ECO:0000256" key="5">
    <source>
        <dbReference type="SAM" id="MobiDB-lite"/>
    </source>
</evidence>
<sequence length="582" mass="63766">MELPQSRPLGTEGRKATHDFLSLYSSPPAQQDPTPSQGGYLKTHDFLQPLERIGKNATTTKDENRGMAAVEKPPMPCPPASVEHILPGGIGTYSISYFNQRVLKPDGNLFTAQTSSTTRNDENSNCSSYSGGGFTLWDESAVKKGKTGKEKLLRKDMFCETQHSSDLKLGTKRPDTIDVVGRMASLFKAGANMVGGQWTSMLEKPSQSSSNHKHNTATFSSFSSSQPSSSQKNQSFMDMITSAKNDKEEDDDEEDDEFVIKKETSPFPKGNLSVKVEAKTIDQRPNTPRSKHSATEQRRRSKINDRHKLREIIPNSDQKRDKASFLLEVIDYIQFLQDKVSRYENSYNAWNHDPSKMMQWRGCHIADGFIDHTRGANVEPAQASVFATKFDENKAGASSSLPINGQNIVDSDIATATTFKERSQQPELTSKAAPVHLPIPPNIFSFGRTSIAASPVSPKQASDTDNRITWPPSQIQQNASCTADSNKMKDGEPTIESGTINISSVYSQGLLNTLTQALQSSGVDLSQACISVQIDLGKRATNAPHSSTSAAKDDDVPPAIQRSVAASTGEEFSHALKRLRTS</sequence>
<gene>
    <name evidence="7" type="ORF">Scaly_0139000</name>
</gene>
<reference evidence="7" key="1">
    <citation type="submission" date="2020-06" db="EMBL/GenBank/DDBJ databases">
        <authorList>
            <person name="Li T."/>
            <person name="Hu X."/>
            <person name="Zhang T."/>
            <person name="Song X."/>
            <person name="Zhang H."/>
            <person name="Dai N."/>
            <person name="Sheng W."/>
            <person name="Hou X."/>
            <person name="Wei L."/>
        </authorList>
    </citation>
    <scope>NUCLEOTIDE SEQUENCE</scope>
    <source>
        <strain evidence="7">KEN8</strain>
        <tissue evidence="7">Leaf</tissue>
    </source>
</reference>
<dbReference type="SUPFAM" id="SSF47459">
    <property type="entry name" value="HLH, helix-loop-helix DNA-binding domain"/>
    <property type="match status" value="1"/>
</dbReference>
<keyword evidence="2" id="KW-0805">Transcription regulation</keyword>
<dbReference type="GO" id="GO:0006351">
    <property type="term" value="P:DNA-templated transcription"/>
    <property type="evidence" value="ECO:0007669"/>
    <property type="project" value="InterPro"/>
</dbReference>
<dbReference type="AlphaFoldDB" id="A0AAW2SW83"/>
<dbReference type="Gene3D" id="4.10.280.10">
    <property type="entry name" value="Helix-loop-helix DNA-binding domain"/>
    <property type="match status" value="1"/>
</dbReference>
<keyword evidence="3" id="KW-0804">Transcription</keyword>
<feature type="region of interest" description="Disordered" evidence="5">
    <location>
        <begin position="1"/>
        <end position="42"/>
    </location>
</feature>
<dbReference type="InterPro" id="IPR036638">
    <property type="entry name" value="HLH_DNA-bd_sf"/>
</dbReference>
<feature type="compositionally biased region" description="Basic and acidic residues" evidence="5">
    <location>
        <begin position="293"/>
        <end position="304"/>
    </location>
</feature>
<dbReference type="GO" id="GO:0005634">
    <property type="term" value="C:nucleus"/>
    <property type="evidence" value="ECO:0007669"/>
    <property type="project" value="UniProtKB-SubCell"/>
</dbReference>
<dbReference type="GO" id="GO:0046983">
    <property type="term" value="F:protein dimerization activity"/>
    <property type="evidence" value="ECO:0007669"/>
    <property type="project" value="InterPro"/>
</dbReference>
<dbReference type="InterPro" id="IPR011598">
    <property type="entry name" value="bHLH_dom"/>
</dbReference>
<organism evidence="7">
    <name type="scientific">Sesamum calycinum</name>
    <dbReference type="NCBI Taxonomy" id="2727403"/>
    <lineage>
        <taxon>Eukaryota</taxon>
        <taxon>Viridiplantae</taxon>
        <taxon>Streptophyta</taxon>
        <taxon>Embryophyta</taxon>
        <taxon>Tracheophyta</taxon>
        <taxon>Spermatophyta</taxon>
        <taxon>Magnoliopsida</taxon>
        <taxon>eudicotyledons</taxon>
        <taxon>Gunneridae</taxon>
        <taxon>Pentapetalae</taxon>
        <taxon>asterids</taxon>
        <taxon>lamiids</taxon>
        <taxon>Lamiales</taxon>
        <taxon>Pedaliaceae</taxon>
        <taxon>Sesamum</taxon>
    </lineage>
</organism>
<dbReference type="EMBL" id="JACGWM010000001">
    <property type="protein sequence ID" value="KAL0396906.1"/>
    <property type="molecule type" value="Genomic_DNA"/>
</dbReference>
<dbReference type="PANTHER" id="PTHR46412">
    <property type="entry name" value="BES1-INTERACTING MYC-LIKE PROTEIN"/>
    <property type="match status" value="1"/>
</dbReference>
<name>A0AAW2SW83_9LAMI</name>
<evidence type="ECO:0000256" key="3">
    <source>
        <dbReference type="ARBA" id="ARBA00023163"/>
    </source>
</evidence>
<dbReference type="InterPro" id="IPR044295">
    <property type="entry name" value="BIM1/2/3"/>
</dbReference>
<feature type="domain" description="BHLH" evidence="6">
    <location>
        <begin position="287"/>
        <end position="336"/>
    </location>
</feature>
<accession>A0AAW2SW83</accession>
<evidence type="ECO:0000256" key="1">
    <source>
        <dbReference type="ARBA" id="ARBA00004123"/>
    </source>
</evidence>
<reference evidence="7" key="2">
    <citation type="journal article" date="2024" name="Plant">
        <title>Genomic evolution and insights into agronomic trait innovations of Sesamum species.</title>
        <authorList>
            <person name="Miao H."/>
            <person name="Wang L."/>
            <person name="Qu L."/>
            <person name="Liu H."/>
            <person name="Sun Y."/>
            <person name="Le M."/>
            <person name="Wang Q."/>
            <person name="Wei S."/>
            <person name="Zheng Y."/>
            <person name="Lin W."/>
            <person name="Duan Y."/>
            <person name="Cao H."/>
            <person name="Xiong S."/>
            <person name="Wang X."/>
            <person name="Wei L."/>
            <person name="Li C."/>
            <person name="Ma Q."/>
            <person name="Ju M."/>
            <person name="Zhao R."/>
            <person name="Li G."/>
            <person name="Mu C."/>
            <person name="Tian Q."/>
            <person name="Mei H."/>
            <person name="Zhang T."/>
            <person name="Gao T."/>
            <person name="Zhang H."/>
        </authorList>
    </citation>
    <scope>NUCLEOTIDE SEQUENCE</scope>
    <source>
        <strain evidence="7">KEN8</strain>
    </source>
</reference>
<keyword evidence="4" id="KW-0539">Nucleus</keyword>
<protein>
    <submittedName>
        <fullName evidence="7">Transcription factor BIM1</fullName>
    </submittedName>
</protein>
<evidence type="ECO:0000256" key="4">
    <source>
        <dbReference type="ARBA" id="ARBA00023242"/>
    </source>
</evidence>
<dbReference type="PANTHER" id="PTHR46412:SF3">
    <property type="entry name" value="TRANSCRIPTION FACTOR BIM1"/>
    <property type="match status" value="1"/>
</dbReference>
<evidence type="ECO:0000313" key="7">
    <source>
        <dbReference type="EMBL" id="KAL0396906.1"/>
    </source>
</evidence>
<feature type="region of interest" description="Disordered" evidence="5">
    <location>
        <begin position="202"/>
        <end position="304"/>
    </location>
</feature>
<dbReference type="PROSITE" id="PS50888">
    <property type="entry name" value="BHLH"/>
    <property type="match status" value="1"/>
</dbReference>
<feature type="compositionally biased region" description="Acidic residues" evidence="5">
    <location>
        <begin position="248"/>
        <end position="257"/>
    </location>
</feature>
<feature type="compositionally biased region" description="Polar residues" evidence="5">
    <location>
        <begin position="23"/>
        <end position="37"/>
    </location>
</feature>
<dbReference type="GO" id="GO:0003700">
    <property type="term" value="F:DNA-binding transcription factor activity"/>
    <property type="evidence" value="ECO:0007669"/>
    <property type="project" value="InterPro"/>
</dbReference>
<feature type="region of interest" description="Disordered" evidence="5">
    <location>
        <begin position="540"/>
        <end position="582"/>
    </location>
</feature>
<dbReference type="Pfam" id="PF00010">
    <property type="entry name" value="HLH"/>
    <property type="match status" value="1"/>
</dbReference>
<dbReference type="CDD" id="cd11453">
    <property type="entry name" value="bHLH_AtBIM_like"/>
    <property type="match status" value="1"/>
</dbReference>
<dbReference type="SMART" id="SM00353">
    <property type="entry name" value="HLH"/>
    <property type="match status" value="1"/>
</dbReference>
<evidence type="ECO:0000259" key="6">
    <source>
        <dbReference type="PROSITE" id="PS50888"/>
    </source>
</evidence>
<proteinExistence type="predicted"/>
<feature type="compositionally biased region" description="Low complexity" evidence="5">
    <location>
        <begin position="219"/>
        <end position="236"/>
    </location>
</feature>
<comment type="caution">
    <text evidence="7">The sequence shown here is derived from an EMBL/GenBank/DDBJ whole genome shotgun (WGS) entry which is preliminary data.</text>
</comment>
<comment type="subcellular location">
    <subcellularLocation>
        <location evidence="1">Nucleus</location>
    </subcellularLocation>
</comment>